<evidence type="ECO:0000313" key="6">
    <source>
        <dbReference type="EMBL" id="MTB71200.1"/>
    </source>
</evidence>
<keyword evidence="1 3" id="KW-0963">Cytoplasm</keyword>
<keyword evidence="2 3" id="KW-0690">Ribosome biogenesis</keyword>
<dbReference type="InterPro" id="IPR003728">
    <property type="entry name" value="Ribosome_maturation_RimP"/>
</dbReference>
<dbReference type="Gene3D" id="3.30.300.70">
    <property type="entry name" value="RimP-like superfamily, N-terminal"/>
    <property type="match status" value="1"/>
</dbReference>
<dbReference type="HAMAP" id="MF_01077">
    <property type="entry name" value="RimP"/>
    <property type="match status" value="1"/>
</dbReference>
<proteinExistence type="inferred from homology"/>
<dbReference type="GO" id="GO:0006412">
    <property type="term" value="P:translation"/>
    <property type="evidence" value="ECO:0007669"/>
    <property type="project" value="TreeGrafter"/>
</dbReference>
<dbReference type="SUPFAM" id="SSF75420">
    <property type="entry name" value="YhbC-like, N-terminal domain"/>
    <property type="match status" value="1"/>
</dbReference>
<feature type="domain" description="Ribosome maturation factor RimP C-terminal" evidence="5">
    <location>
        <begin position="102"/>
        <end position="166"/>
    </location>
</feature>
<accession>A0A6I3IMK7</accession>
<dbReference type="InterPro" id="IPR028998">
    <property type="entry name" value="RimP_C"/>
</dbReference>
<reference evidence="6 7" key="1">
    <citation type="submission" date="2019-11" db="EMBL/GenBank/DDBJ databases">
        <title>Whole genome sequencing identifies a novel species of the genus Arsenicicoccus isolated from human blood.</title>
        <authorList>
            <person name="Jeong J.H."/>
            <person name="Kweon O.J."/>
            <person name="Kim H.R."/>
            <person name="Kim T.-H."/>
            <person name="Ha S.-M."/>
            <person name="Lee M.-K."/>
        </authorList>
    </citation>
    <scope>NUCLEOTIDE SEQUENCE [LARGE SCALE GENOMIC DNA]</scope>
    <source>
        <strain evidence="6 7">MKL-02</strain>
    </source>
</reference>
<evidence type="ECO:0000256" key="2">
    <source>
        <dbReference type="ARBA" id="ARBA00022517"/>
    </source>
</evidence>
<evidence type="ECO:0000313" key="7">
    <source>
        <dbReference type="Proteomes" id="UP000431092"/>
    </source>
</evidence>
<dbReference type="SUPFAM" id="SSF74942">
    <property type="entry name" value="YhbC-like, C-terminal domain"/>
    <property type="match status" value="1"/>
</dbReference>
<dbReference type="GO" id="GO:0005829">
    <property type="term" value="C:cytosol"/>
    <property type="evidence" value="ECO:0007669"/>
    <property type="project" value="TreeGrafter"/>
</dbReference>
<comment type="similarity">
    <text evidence="3">Belongs to the RimP family.</text>
</comment>
<evidence type="ECO:0000256" key="1">
    <source>
        <dbReference type="ARBA" id="ARBA00022490"/>
    </source>
</evidence>
<dbReference type="InterPro" id="IPR036847">
    <property type="entry name" value="RimP_C_sf"/>
</dbReference>
<evidence type="ECO:0000256" key="3">
    <source>
        <dbReference type="HAMAP-Rule" id="MF_01077"/>
    </source>
</evidence>
<dbReference type="RefSeq" id="WP_154592552.1">
    <property type="nucleotide sequence ID" value="NZ_CP171001.1"/>
</dbReference>
<organism evidence="6 7">
    <name type="scientific">Arsenicicoccus cauae</name>
    <dbReference type="NCBI Taxonomy" id="2663847"/>
    <lineage>
        <taxon>Bacteria</taxon>
        <taxon>Bacillati</taxon>
        <taxon>Actinomycetota</taxon>
        <taxon>Actinomycetes</taxon>
        <taxon>Micrococcales</taxon>
        <taxon>Intrasporangiaceae</taxon>
        <taxon>Arsenicicoccus</taxon>
    </lineage>
</organism>
<feature type="domain" description="Ribosome maturation factor RimP N-terminal" evidence="4">
    <location>
        <begin position="14"/>
        <end position="99"/>
    </location>
</feature>
<evidence type="ECO:0000259" key="5">
    <source>
        <dbReference type="Pfam" id="PF17384"/>
    </source>
</evidence>
<dbReference type="PANTHER" id="PTHR33867:SF1">
    <property type="entry name" value="RIBOSOME MATURATION FACTOR RIMP"/>
    <property type="match status" value="1"/>
</dbReference>
<comment type="caution">
    <text evidence="6">The sequence shown here is derived from an EMBL/GenBank/DDBJ whole genome shotgun (WGS) entry which is preliminary data.</text>
</comment>
<comment type="subcellular location">
    <subcellularLocation>
        <location evidence="3">Cytoplasm</location>
    </subcellularLocation>
</comment>
<dbReference type="Pfam" id="PF02576">
    <property type="entry name" value="RimP_N"/>
    <property type="match status" value="1"/>
</dbReference>
<dbReference type="InterPro" id="IPR028989">
    <property type="entry name" value="RimP_N"/>
</dbReference>
<dbReference type="InterPro" id="IPR035956">
    <property type="entry name" value="RimP_N_sf"/>
</dbReference>
<dbReference type="Proteomes" id="UP000431092">
    <property type="component" value="Unassembled WGS sequence"/>
</dbReference>
<sequence>MVTRSTEQDVRTLLDPALAELGLMVEQLTVQQVGKRRLVRLTVDTDLVTAPPADDTTAIEPLDLDLVADATRRVSELLDESEVMGEQPYVLEVGSPGVDRLLTEPRHFRRNVGRLVKASTPDGQVTGRIVAAGPEQVALEVTTKGASSTRQLAYPDIARAQVQVEFTRATEEKN</sequence>
<evidence type="ECO:0000259" key="4">
    <source>
        <dbReference type="Pfam" id="PF02576"/>
    </source>
</evidence>
<comment type="function">
    <text evidence="3">Required for maturation of 30S ribosomal subunits.</text>
</comment>
<dbReference type="EMBL" id="WLVL01000018">
    <property type="protein sequence ID" value="MTB71200.1"/>
    <property type="molecule type" value="Genomic_DNA"/>
</dbReference>
<dbReference type="NCBIfam" id="NF000930">
    <property type="entry name" value="PRK00092.2-2"/>
    <property type="match status" value="1"/>
</dbReference>
<gene>
    <name evidence="3 6" type="primary">rimP</name>
    <name evidence="6" type="ORF">GGG17_04270</name>
</gene>
<protein>
    <recommendedName>
        <fullName evidence="3">Ribosome maturation factor RimP</fullName>
    </recommendedName>
</protein>
<dbReference type="AlphaFoldDB" id="A0A6I3IMK7"/>
<keyword evidence="7" id="KW-1185">Reference proteome</keyword>
<name>A0A6I3IMK7_9MICO</name>
<dbReference type="Pfam" id="PF17384">
    <property type="entry name" value="DUF150_C"/>
    <property type="match status" value="1"/>
</dbReference>
<dbReference type="PANTHER" id="PTHR33867">
    <property type="entry name" value="RIBOSOME MATURATION FACTOR RIMP"/>
    <property type="match status" value="1"/>
</dbReference>
<dbReference type="GO" id="GO:0000028">
    <property type="term" value="P:ribosomal small subunit assembly"/>
    <property type="evidence" value="ECO:0007669"/>
    <property type="project" value="TreeGrafter"/>
</dbReference>
<dbReference type="CDD" id="cd01734">
    <property type="entry name" value="YlxS_C"/>
    <property type="match status" value="1"/>
</dbReference>